<feature type="domain" description="Prephenate dehydratase" evidence="8">
    <location>
        <begin position="8"/>
        <end position="190"/>
    </location>
</feature>
<dbReference type="PANTHER" id="PTHR21022:SF19">
    <property type="entry name" value="PREPHENATE DEHYDRATASE-RELATED"/>
    <property type="match status" value="1"/>
</dbReference>
<protein>
    <recommendedName>
        <fullName evidence="2">prephenate dehydratase</fullName>
        <ecNumber evidence="2">4.2.1.51</ecNumber>
    </recommendedName>
</protein>
<evidence type="ECO:0000259" key="8">
    <source>
        <dbReference type="PROSITE" id="PS51171"/>
    </source>
</evidence>
<dbReference type="InterPro" id="IPR045865">
    <property type="entry name" value="ACT-like_dom_sf"/>
</dbReference>
<proteinExistence type="predicted"/>
<name>A0ABY4STG4_9ENTR</name>
<evidence type="ECO:0000313" key="9">
    <source>
        <dbReference type="EMBL" id="URJ25259.1"/>
    </source>
</evidence>
<evidence type="ECO:0000256" key="2">
    <source>
        <dbReference type="ARBA" id="ARBA00013147"/>
    </source>
</evidence>
<dbReference type="PIRSF" id="PIRSF001500">
    <property type="entry name" value="Chor_mut_pdt_Ppr"/>
    <property type="match status" value="1"/>
</dbReference>
<gene>
    <name evidence="9" type="ORF">M9405_00810</name>
</gene>
<keyword evidence="10" id="KW-1185">Reference proteome</keyword>
<dbReference type="Gene3D" id="3.40.190.10">
    <property type="entry name" value="Periplasmic binding protein-like II"/>
    <property type="match status" value="2"/>
</dbReference>
<evidence type="ECO:0000256" key="3">
    <source>
        <dbReference type="ARBA" id="ARBA00022605"/>
    </source>
</evidence>
<dbReference type="InterPro" id="IPR008242">
    <property type="entry name" value="Chor_mutase/pphenate_deHydtase"/>
</dbReference>
<sequence length="289" mass="33296">MVSKSTVRVAFLGPKGSYSYIAAMKYSDIYFEKIVQYSCCRFYDIFTLVESCCVEYGIVPIENSSTGLINEVCNLLLNTSLFLVGEITIPIKHCILVDSCVDINHVQTIYSHPQPIIQCSEFLKKYFSIWKIIFCESSAAAMKTVSELNQFNLAALGSMQGGKYYGLHPLLKSNISNCQKNMTKFFILRKKNFIHIKNSINIKTIIIVSINKKSEKLYEIFKILEFYRKKVNYLRTKIVWRNQLNKTIAIIDITTCIYDVYMKQILIILKNIVDSLKILGCYSIRHDTI</sequence>
<keyword evidence="5" id="KW-0584">Phenylalanine biosynthesis</keyword>
<dbReference type="CDD" id="cd13631">
    <property type="entry name" value="PBP2_Ct-PDT_like"/>
    <property type="match status" value="1"/>
</dbReference>
<dbReference type="InterPro" id="IPR001086">
    <property type="entry name" value="Preph_deHydtase"/>
</dbReference>
<dbReference type="RefSeq" id="WP_250223390.1">
    <property type="nucleotide sequence ID" value="NZ_CP097762.1"/>
</dbReference>
<organism evidence="9 10">
    <name type="scientific">Candidatus Blochmannia ocreatus</name>
    <name type="common">nom. nud.</name>
    <dbReference type="NCBI Taxonomy" id="251538"/>
    <lineage>
        <taxon>Bacteria</taxon>
        <taxon>Pseudomonadati</taxon>
        <taxon>Pseudomonadota</taxon>
        <taxon>Gammaproteobacteria</taxon>
        <taxon>Enterobacterales</taxon>
        <taxon>Enterobacteriaceae</taxon>
        <taxon>ant endosymbionts</taxon>
        <taxon>Candidatus Blochmanniella</taxon>
    </lineage>
</organism>
<comment type="pathway">
    <text evidence="1">Amino-acid biosynthesis; L-phenylalanine biosynthesis; phenylpyruvate from prephenate: step 1/1.</text>
</comment>
<dbReference type="SUPFAM" id="SSF55021">
    <property type="entry name" value="ACT-like"/>
    <property type="match status" value="1"/>
</dbReference>
<dbReference type="PROSITE" id="PS51171">
    <property type="entry name" value="PREPHENATE_DEHYDR_3"/>
    <property type="match status" value="1"/>
</dbReference>
<dbReference type="EMBL" id="CP097762">
    <property type="protein sequence ID" value="URJ25259.1"/>
    <property type="molecule type" value="Genomic_DNA"/>
</dbReference>
<dbReference type="PANTHER" id="PTHR21022">
    <property type="entry name" value="PREPHENATE DEHYDRATASE P PROTEIN"/>
    <property type="match status" value="1"/>
</dbReference>
<evidence type="ECO:0000256" key="5">
    <source>
        <dbReference type="ARBA" id="ARBA00023222"/>
    </source>
</evidence>
<evidence type="ECO:0000256" key="1">
    <source>
        <dbReference type="ARBA" id="ARBA00004741"/>
    </source>
</evidence>
<accession>A0ABY4STG4</accession>
<evidence type="ECO:0000256" key="6">
    <source>
        <dbReference type="ARBA" id="ARBA00023239"/>
    </source>
</evidence>
<keyword evidence="6" id="KW-0456">Lyase</keyword>
<evidence type="ECO:0000256" key="7">
    <source>
        <dbReference type="ARBA" id="ARBA00047848"/>
    </source>
</evidence>
<dbReference type="EC" id="4.2.1.51" evidence="2"/>
<keyword evidence="3" id="KW-0028">Amino-acid biosynthesis</keyword>
<evidence type="ECO:0000256" key="4">
    <source>
        <dbReference type="ARBA" id="ARBA00023141"/>
    </source>
</evidence>
<evidence type="ECO:0000313" key="10">
    <source>
        <dbReference type="Proteomes" id="UP001056834"/>
    </source>
</evidence>
<keyword evidence="4" id="KW-0057">Aromatic amino acid biosynthesis</keyword>
<dbReference type="Pfam" id="PF00800">
    <property type="entry name" value="PDT"/>
    <property type="match status" value="1"/>
</dbReference>
<comment type="catalytic activity">
    <reaction evidence="7">
        <text>prephenate + H(+) = 3-phenylpyruvate + CO2 + H2O</text>
        <dbReference type="Rhea" id="RHEA:21648"/>
        <dbReference type="ChEBI" id="CHEBI:15377"/>
        <dbReference type="ChEBI" id="CHEBI:15378"/>
        <dbReference type="ChEBI" id="CHEBI:16526"/>
        <dbReference type="ChEBI" id="CHEBI:18005"/>
        <dbReference type="ChEBI" id="CHEBI:29934"/>
        <dbReference type="EC" id="4.2.1.51"/>
    </reaction>
</comment>
<dbReference type="SUPFAM" id="SSF53850">
    <property type="entry name" value="Periplasmic binding protein-like II"/>
    <property type="match status" value="1"/>
</dbReference>
<reference evidence="9" key="1">
    <citation type="submission" date="2022-05" db="EMBL/GenBank/DDBJ databases">
        <title>Impact of host demography and evolutionary history on endosymbiont molecular evolution: a test in carpenter ants (Genus Camponotus) and their Blochmannia endosymbionts.</title>
        <authorList>
            <person name="Manthey J.D."/>
            <person name="Giron J.C."/>
            <person name="Hruska J.P."/>
        </authorList>
    </citation>
    <scope>NUCLEOTIDE SEQUENCE</scope>
    <source>
        <strain evidence="9">C-006</strain>
    </source>
</reference>
<dbReference type="Proteomes" id="UP001056834">
    <property type="component" value="Chromosome"/>
</dbReference>